<dbReference type="InterPro" id="IPR009772">
    <property type="entry name" value="CDC123"/>
</dbReference>
<sequence length="309" mass="34795">EVTNSMFSTWYPLLRHSTFKSAVLKPLAPEFLSYLQTDGIFLPDNEATPQYGSRIDAVDSDSDWSDDEPDVHVNLDSTSAEIRSALKELGGSVFPRMNWSAPSDAMWMATGNTLQCFSASEVYLLLKSSDKITRDLVGARYEGVAVSVEPELVLRQWCNLLPSMEFRCFVREQELVAVSQIDLQHYEFLEDMAALIADKISAFFQDKIREVFPSTSYCFDVYVTRNMDQVYVIDFEPWTHSVDSGLFGWQELVQAAGFLGLRLFPKNVNALAHFSGKYSQSRFPVELTADAYQKSMADLIEKMAAGTAS</sequence>
<keyword evidence="3" id="KW-1185">Reference proteome</keyword>
<dbReference type="Proteomes" id="UP000193922">
    <property type="component" value="Unassembled WGS sequence"/>
</dbReference>
<dbReference type="RefSeq" id="XP_040740825.1">
    <property type="nucleotide sequence ID" value="XM_040884813.1"/>
</dbReference>
<organism evidence="2 3">
    <name type="scientific">Linderina pennispora</name>
    <dbReference type="NCBI Taxonomy" id="61395"/>
    <lineage>
        <taxon>Eukaryota</taxon>
        <taxon>Fungi</taxon>
        <taxon>Fungi incertae sedis</taxon>
        <taxon>Zoopagomycota</taxon>
        <taxon>Kickxellomycotina</taxon>
        <taxon>Kickxellomycetes</taxon>
        <taxon>Kickxellales</taxon>
        <taxon>Kickxellaceae</taxon>
        <taxon>Linderina</taxon>
    </lineage>
</organism>
<dbReference type="STRING" id="61395.A0A1Y1W0V1"/>
<feature type="non-terminal residue" evidence="2">
    <location>
        <position position="1"/>
    </location>
</feature>
<comment type="similarity">
    <text evidence="1">Belongs to the CDC123 family.</text>
</comment>
<evidence type="ECO:0000256" key="1">
    <source>
        <dbReference type="ARBA" id="ARBA00011047"/>
    </source>
</evidence>
<dbReference type="GO" id="GO:0005737">
    <property type="term" value="C:cytoplasm"/>
    <property type="evidence" value="ECO:0007669"/>
    <property type="project" value="TreeGrafter"/>
</dbReference>
<name>A0A1Y1W0V1_9FUNG</name>
<dbReference type="OrthoDB" id="360540at2759"/>
<evidence type="ECO:0000313" key="3">
    <source>
        <dbReference type="Proteomes" id="UP000193922"/>
    </source>
</evidence>
<protein>
    <submittedName>
        <fullName evidence="2">D123-domain-containing protein</fullName>
    </submittedName>
</protein>
<reference evidence="2 3" key="1">
    <citation type="submission" date="2016-07" db="EMBL/GenBank/DDBJ databases">
        <title>Pervasive Adenine N6-methylation of Active Genes in Fungi.</title>
        <authorList>
            <consortium name="DOE Joint Genome Institute"/>
            <person name="Mondo S.J."/>
            <person name="Dannebaum R.O."/>
            <person name="Kuo R.C."/>
            <person name="Labutti K."/>
            <person name="Haridas S."/>
            <person name="Kuo A."/>
            <person name="Salamov A."/>
            <person name="Ahrendt S.R."/>
            <person name="Lipzen A."/>
            <person name="Sullivan W."/>
            <person name="Andreopoulos W.B."/>
            <person name="Clum A."/>
            <person name="Lindquist E."/>
            <person name="Daum C."/>
            <person name="Ramamoorthy G.K."/>
            <person name="Gryganskyi A."/>
            <person name="Culley D."/>
            <person name="Magnuson J.K."/>
            <person name="James T.Y."/>
            <person name="O'Malley M.A."/>
            <person name="Stajich J.E."/>
            <person name="Spatafora J.W."/>
            <person name="Visel A."/>
            <person name="Grigoriev I.V."/>
        </authorList>
    </citation>
    <scope>NUCLEOTIDE SEQUENCE [LARGE SCALE GENOMIC DNA]</scope>
    <source>
        <strain evidence="2 3">ATCC 12442</strain>
    </source>
</reference>
<dbReference type="PANTHER" id="PTHR15323">
    <property type="entry name" value="D123 PROTEIN"/>
    <property type="match status" value="1"/>
</dbReference>
<evidence type="ECO:0000313" key="2">
    <source>
        <dbReference type="EMBL" id="ORX66866.1"/>
    </source>
</evidence>
<proteinExistence type="inferred from homology"/>
<comment type="caution">
    <text evidence="2">The sequence shown here is derived from an EMBL/GenBank/DDBJ whole genome shotgun (WGS) entry which is preliminary data.</text>
</comment>
<dbReference type="Pfam" id="PF07065">
    <property type="entry name" value="D123"/>
    <property type="match status" value="1"/>
</dbReference>
<accession>A0A1Y1W0V1</accession>
<gene>
    <name evidence="2" type="ORF">DL89DRAFT_226458</name>
</gene>
<dbReference type="GeneID" id="63801461"/>
<dbReference type="EMBL" id="MCFD01000014">
    <property type="protein sequence ID" value="ORX66866.1"/>
    <property type="molecule type" value="Genomic_DNA"/>
</dbReference>
<dbReference type="AlphaFoldDB" id="A0A1Y1W0V1"/>
<dbReference type="PANTHER" id="PTHR15323:SF6">
    <property type="entry name" value="CELL DIVISION CYCLE PROTEIN 123 HOMOLOG"/>
    <property type="match status" value="1"/>
</dbReference>